<sequence length="185" mass="21205">MLNYSLVLSELELEAEPEFGDYNSYYLTWYDSSYGEVGPYGQQLSSSHEGPYDDYNTSINEEADDRMELSYSGGGNMLGGYESYFGGCWGEEDDVYSDKGYEAYGSNLDKEDNHYQGEEKLGSYYTSNNDMQLGYGDDQWSSYGGFSFGACGMEDFHNHDYQKLPRNNSWDDSNEIILYERIFGY</sequence>
<organism evidence="1 2">
    <name type="scientific">Forsythia ovata</name>
    <dbReference type="NCBI Taxonomy" id="205694"/>
    <lineage>
        <taxon>Eukaryota</taxon>
        <taxon>Viridiplantae</taxon>
        <taxon>Streptophyta</taxon>
        <taxon>Embryophyta</taxon>
        <taxon>Tracheophyta</taxon>
        <taxon>Spermatophyta</taxon>
        <taxon>Magnoliopsida</taxon>
        <taxon>eudicotyledons</taxon>
        <taxon>Gunneridae</taxon>
        <taxon>Pentapetalae</taxon>
        <taxon>asterids</taxon>
        <taxon>lamiids</taxon>
        <taxon>Lamiales</taxon>
        <taxon>Oleaceae</taxon>
        <taxon>Forsythieae</taxon>
        <taxon>Forsythia</taxon>
    </lineage>
</organism>
<evidence type="ECO:0000313" key="1">
    <source>
        <dbReference type="EMBL" id="KAL2514426.1"/>
    </source>
</evidence>
<gene>
    <name evidence="1" type="ORF">Fot_28397</name>
</gene>
<accession>A0ABD1TNV5</accession>
<evidence type="ECO:0000313" key="2">
    <source>
        <dbReference type="Proteomes" id="UP001604277"/>
    </source>
</evidence>
<protein>
    <submittedName>
        <fullName evidence="1">Serine/arginine-rich splicing factor RS2Z33-like</fullName>
    </submittedName>
</protein>
<dbReference type="EMBL" id="JBFOLJ010000008">
    <property type="protein sequence ID" value="KAL2514426.1"/>
    <property type="molecule type" value="Genomic_DNA"/>
</dbReference>
<dbReference type="AlphaFoldDB" id="A0ABD1TNV5"/>
<comment type="caution">
    <text evidence="1">The sequence shown here is derived from an EMBL/GenBank/DDBJ whole genome shotgun (WGS) entry which is preliminary data.</text>
</comment>
<reference evidence="2" key="1">
    <citation type="submission" date="2024-07" db="EMBL/GenBank/DDBJ databases">
        <title>Two chromosome-level genome assemblies of Korean endemic species Abeliophyllum distichum and Forsythia ovata (Oleaceae).</title>
        <authorList>
            <person name="Jang H."/>
        </authorList>
    </citation>
    <scope>NUCLEOTIDE SEQUENCE [LARGE SCALE GENOMIC DNA]</scope>
</reference>
<keyword evidence="2" id="KW-1185">Reference proteome</keyword>
<dbReference type="Proteomes" id="UP001604277">
    <property type="component" value="Unassembled WGS sequence"/>
</dbReference>
<name>A0ABD1TNV5_9LAMI</name>
<proteinExistence type="predicted"/>